<dbReference type="EMBL" id="CP015136">
    <property type="protein sequence ID" value="AMY12801.1"/>
    <property type="molecule type" value="Genomic_DNA"/>
</dbReference>
<dbReference type="GO" id="GO:0005886">
    <property type="term" value="C:plasma membrane"/>
    <property type="evidence" value="ECO:0007669"/>
    <property type="project" value="UniProtKB-SubCell"/>
</dbReference>
<dbReference type="Pfam" id="PF00528">
    <property type="entry name" value="BPD_transp_1"/>
    <property type="match status" value="1"/>
</dbReference>
<dbReference type="PROSITE" id="PS50928">
    <property type="entry name" value="ABC_TM1"/>
    <property type="match status" value="1"/>
</dbReference>
<dbReference type="Gene3D" id="1.10.3720.10">
    <property type="entry name" value="MetI-like"/>
    <property type="match status" value="1"/>
</dbReference>
<keyword evidence="2 7" id="KW-0813">Transport</keyword>
<proteinExistence type="inferred from homology"/>
<evidence type="ECO:0000256" key="5">
    <source>
        <dbReference type="ARBA" id="ARBA00022989"/>
    </source>
</evidence>
<dbReference type="SUPFAM" id="SSF161098">
    <property type="entry name" value="MetI-like"/>
    <property type="match status" value="1"/>
</dbReference>
<feature type="transmembrane region" description="Helical" evidence="7">
    <location>
        <begin position="167"/>
        <end position="190"/>
    </location>
</feature>
<evidence type="ECO:0000256" key="6">
    <source>
        <dbReference type="ARBA" id="ARBA00023136"/>
    </source>
</evidence>
<dbReference type="OrthoDB" id="9797472at2"/>
<evidence type="ECO:0000256" key="2">
    <source>
        <dbReference type="ARBA" id="ARBA00022448"/>
    </source>
</evidence>
<dbReference type="STRING" id="1855912.LuPra_06083"/>
<keyword evidence="4 7" id="KW-0812">Transmembrane</keyword>
<keyword evidence="6 7" id="KW-0472">Membrane</keyword>
<feature type="domain" description="ABC transmembrane type-1" evidence="8">
    <location>
        <begin position="102"/>
        <end position="298"/>
    </location>
</feature>
<organism evidence="9 10">
    <name type="scientific">Luteitalea pratensis</name>
    <dbReference type="NCBI Taxonomy" id="1855912"/>
    <lineage>
        <taxon>Bacteria</taxon>
        <taxon>Pseudomonadati</taxon>
        <taxon>Acidobacteriota</taxon>
        <taxon>Vicinamibacteria</taxon>
        <taxon>Vicinamibacterales</taxon>
        <taxon>Vicinamibacteraceae</taxon>
        <taxon>Luteitalea</taxon>
    </lineage>
</organism>
<name>A0A143PWR0_LUTPR</name>
<reference evidence="9 10" key="1">
    <citation type="journal article" date="2016" name="Genome Announc.">
        <title>First Complete Genome Sequence of a Subdivision 6 Acidobacterium Strain.</title>
        <authorList>
            <person name="Huang S."/>
            <person name="Vieira S."/>
            <person name="Bunk B."/>
            <person name="Riedel T."/>
            <person name="Sproer C."/>
            <person name="Overmann J."/>
        </authorList>
    </citation>
    <scope>NUCLEOTIDE SEQUENCE [LARGE SCALE GENOMIC DNA]</scope>
    <source>
        <strain evidence="10">DSM 100886 HEG_-6_39</strain>
    </source>
</reference>
<protein>
    <submittedName>
        <fullName evidence="9">Oligopeptide transport system permease protein OppC</fullName>
    </submittedName>
</protein>
<dbReference type="GO" id="GO:0055085">
    <property type="term" value="P:transmembrane transport"/>
    <property type="evidence" value="ECO:0007669"/>
    <property type="project" value="InterPro"/>
</dbReference>
<keyword evidence="10" id="KW-1185">Reference proteome</keyword>
<dbReference type="PANTHER" id="PTHR43386">
    <property type="entry name" value="OLIGOPEPTIDE TRANSPORT SYSTEM PERMEASE PROTEIN APPC"/>
    <property type="match status" value="1"/>
</dbReference>
<keyword evidence="3" id="KW-1003">Cell membrane</keyword>
<dbReference type="RefSeq" id="WP_157899868.1">
    <property type="nucleotide sequence ID" value="NZ_CP015136.1"/>
</dbReference>
<feature type="transmembrane region" description="Helical" evidence="7">
    <location>
        <begin position="141"/>
        <end position="161"/>
    </location>
</feature>
<comment type="subcellular location">
    <subcellularLocation>
        <location evidence="1 7">Cell membrane</location>
        <topology evidence="1 7">Multi-pass membrane protein</topology>
    </subcellularLocation>
</comment>
<evidence type="ECO:0000259" key="8">
    <source>
        <dbReference type="PROSITE" id="PS50928"/>
    </source>
</evidence>
<dbReference type="PANTHER" id="PTHR43386:SF1">
    <property type="entry name" value="D,D-DIPEPTIDE TRANSPORT SYSTEM PERMEASE PROTEIN DDPC-RELATED"/>
    <property type="match status" value="1"/>
</dbReference>
<evidence type="ECO:0000313" key="10">
    <source>
        <dbReference type="Proteomes" id="UP000076079"/>
    </source>
</evidence>
<dbReference type="InterPro" id="IPR050366">
    <property type="entry name" value="BP-dependent_transpt_permease"/>
</dbReference>
<keyword evidence="5 7" id="KW-1133">Transmembrane helix</keyword>
<sequence>MNAARVGTLLLALIGLVTAGAPWLSTSDVSTQHPDLALAPPSLSRRVLVERLPPTYRVLDQRLPITWFSGSLVRSADSEEPLLPLGADSLGRDQWTRLLHGARLSLGLTLAGLAGAVSLGALLGLVAGSGGSWLDTTVMRLADLFIAWPALYVVLVLRAALPLTMPFGALFALMTAVLTLAGWPIVARAVRSVTAAERARESILAAEAAGATPAWIMRRHLLPAAVPVVVTQALLLVPAFILAEATLSFVGLGFSEPTPSWGTMLVEAAQPFTLRHAPWLLAPAAAIALVTLSVNLIAARRRDVKL</sequence>
<dbReference type="CDD" id="cd06261">
    <property type="entry name" value="TM_PBP2"/>
    <property type="match status" value="1"/>
</dbReference>
<dbReference type="InterPro" id="IPR000515">
    <property type="entry name" value="MetI-like"/>
</dbReference>
<feature type="transmembrane region" description="Helical" evidence="7">
    <location>
        <begin position="279"/>
        <end position="298"/>
    </location>
</feature>
<feature type="transmembrane region" description="Helical" evidence="7">
    <location>
        <begin position="104"/>
        <end position="129"/>
    </location>
</feature>
<dbReference type="Proteomes" id="UP000076079">
    <property type="component" value="Chromosome"/>
</dbReference>
<accession>A0A143PWR0</accession>
<reference evidence="10" key="2">
    <citation type="submission" date="2016-04" db="EMBL/GenBank/DDBJ databases">
        <title>First Complete Genome Sequence of a Subdivision 6 Acidobacterium.</title>
        <authorList>
            <person name="Huang S."/>
            <person name="Vieira S."/>
            <person name="Bunk B."/>
            <person name="Riedel T."/>
            <person name="Sproeer C."/>
            <person name="Overmann J."/>
        </authorList>
    </citation>
    <scope>NUCLEOTIDE SEQUENCE [LARGE SCALE GENOMIC DNA]</scope>
    <source>
        <strain evidence="10">DSM 100886 HEG_-6_39</strain>
    </source>
</reference>
<evidence type="ECO:0000256" key="7">
    <source>
        <dbReference type="RuleBase" id="RU363032"/>
    </source>
</evidence>
<dbReference type="InterPro" id="IPR035906">
    <property type="entry name" value="MetI-like_sf"/>
</dbReference>
<dbReference type="KEGG" id="abac:LuPra_06083"/>
<evidence type="ECO:0000256" key="4">
    <source>
        <dbReference type="ARBA" id="ARBA00022692"/>
    </source>
</evidence>
<evidence type="ECO:0000256" key="1">
    <source>
        <dbReference type="ARBA" id="ARBA00004651"/>
    </source>
</evidence>
<comment type="similarity">
    <text evidence="7">Belongs to the binding-protein-dependent transport system permease family.</text>
</comment>
<evidence type="ECO:0000313" key="9">
    <source>
        <dbReference type="EMBL" id="AMY12801.1"/>
    </source>
</evidence>
<feature type="transmembrane region" description="Helical" evidence="7">
    <location>
        <begin position="221"/>
        <end position="243"/>
    </location>
</feature>
<dbReference type="AlphaFoldDB" id="A0A143PWR0"/>
<gene>
    <name evidence="9" type="primary">oppC</name>
    <name evidence="9" type="ORF">LuPra_06083</name>
</gene>
<evidence type="ECO:0000256" key="3">
    <source>
        <dbReference type="ARBA" id="ARBA00022475"/>
    </source>
</evidence>